<dbReference type="SUPFAM" id="SSF48371">
    <property type="entry name" value="ARM repeat"/>
    <property type="match status" value="1"/>
</dbReference>
<evidence type="ECO:0000256" key="1">
    <source>
        <dbReference type="ARBA" id="ARBA00000900"/>
    </source>
</evidence>
<dbReference type="InterPro" id="IPR011989">
    <property type="entry name" value="ARM-like"/>
</dbReference>
<dbReference type="InterPro" id="IPR052085">
    <property type="entry name" value="WD-SAM-U-box"/>
</dbReference>
<dbReference type="PANTHER" id="PTHR46573:SF1">
    <property type="entry name" value="WD REPEAT, SAM AND U-BOX DOMAIN-CONTAINING PROTEIN 1"/>
    <property type="match status" value="1"/>
</dbReference>
<feature type="domain" description="U-box" evidence="3">
    <location>
        <begin position="3"/>
        <end position="76"/>
    </location>
</feature>
<dbReference type="Gene3D" id="1.25.10.10">
    <property type="entry name" value="Leucine-rich Repeat Variant"/>
    <property type="match status" value="1"/>
</dbReference>
<evidence type="ECO:0000259" key="3">
    <source>
        <dbReference type="PROSITE" id="PS51698"/>
    </source>
</evidence>
<sequence length="256" mass="27712">MMDPPDGCVCPITGQIFIHPVLLPDGHTFERSAIEEWLKSHSHSPVTNQQVGGCSLVPNWAIKKVVDDWLLASPSQLTDCRQQNATPGDIDIEELLLDSPAGSLGASHPRPHPLCGILDLLETTDSQQQGTAFIALDMLLQDQPDILSDGMKTLDSQCLVSAATWLQTLIAQQGGLQILYPLLSSQPPLQLHAVSALGSLVFNHYSNQVALMQQGSLGTLVGCPLDVGMMYSSPEMAYGFCMCLINRRHGNKTLIC</sequence>
<organism evidence="4 5">
    <name type="scientific">Apatococcus lobatus</name>
    <dbReference type="NCBI Taxonomy" id="904363"/>
    <lineage>
        <taxon>Eukaryota</taxon>
        <taxon>Viridiplantae</taxon>
        <taxon>Chlorophyta</taxon>
        <taxon>core chlorophytes</taxon>
        <taxon>Trebouxiophyceae</taxon>
        <taxon>Chlorellales</taxon>
        <taxon>Chlorellaceae</taxon>
        <taxon>Apatococcus</taxon>
    </lineage>
</organism>
<proteinExistence type="predicted"/>
<reference evidence="4 5" key="1">
    <citation type="journal article" date="2024" name="Nat. Commun.">
        <title>Phylogenomics reveals the evolutionary origins of lichenization in chlorophyte algae.</title>
        <authorList>
            <person name="Puginier C."/>
            <person name="Libourel C."/>
            <person name="Otte J."/>
            <person name="Skaloud P."/>
            <person name="Haon M."/>
            <person name="Grisel S."/>
            <person name="Petersen M."/>
            <person name="Berrin J.G."/>
            <person name="Delaux P.M."/>
            <person name="Dal Grande F."/>
            <person name="Keller J."/>
        </authorList>
    </citation>
    <scope>NUCLEOTIDE SEQUENCE [LARGE SCALE GENOMIC DNA]</scope>
    <source>
        <strain evidence="4 5">SAG 2145</strain>
    </source>
</reference>
<keyword evidence="5" id="KW-1185">Reference proteome</keyword>
<dbReference type="SUPFAM" id="SSF57850">
    <property type="entry name" value="RING/U-box"/>
    <property type="match status" value="1"/>
</dbReference>
<dbReference type="EC" id="2.3.2.27" evidence="2"/>
<comment type="caution">
    <text evidence="4">The sequence shown here is derived from an EMBL/GenBank/DDBJ whole genome shotgun (WGS) entry which is preliminary data.</text>
</comment>
<dbReference type="InterPro" id="IPR016024">
    <property type="entry name" value="ARM-type_fold"/>
</dbReference>
<dbReference type="CDD" id="cd16655">
    <property type="entry name" value="RING-Ubox_WDSUB1-like"/>
    <property type="match status" value="1"/>
</dbReference>
<accession>A0AAW1QUU0</accession>
<dbReference type="Pfam" id="PF04564">
    <property type="entry name" value="U-box"/>
    <property type="match status" value="1"/>
</dbReference>
<dbReference type="EMBL" id="JALJOS010000026">
    <property type="protein sequence ID" value="KAK9825065.1"/>
    <property type="molecule type" value="Genomic_DNA"/>
</dbReference>
<protein>
    <recommendedName>
        <fullName evidence="2">RING-type E3 ubiquitin transferase</fullName>
        <ecNumber evidence="2">2.3.2.27</ecNumber>
    </recommendedName>
</protein>
<dbReference type="PANTHER" id="PTHR46573">
    <property type="entry name" value="WD REPEAT, SAM AND U-BOX DOMAIN-CONTAINING PROTEIN 1"/>
    <property type="match status" value="1"/>
</dbReference>
<name>A0AAW1QUU0_9CHLO</name>
<comment type="catalytic activity">
    <reaction evidence="1">
        <text>S-ubiquitinyl-[E2 ubiquitin-conjugating enzyme]-L-cysteine + [acceptor protein]-L-lysine = [E2 ubiquitin-conjugating enzyme]-L-cysteine + N(6)-ubiquitinyl-[acceptor protein]-L-lysine.</text>
        <dbReference type="EC" id="2.3.2.27"/>
    </reaction>
</comment>
<dbReference type="InterPro" id="IPR003613">
    <property type="entry name" value="Ubox_domain"/>
</dbReference>
<dbReference type="InterPro" id="IPR013083">
    <property type="entry name" value="Znf_RING/FYVE/PHD"/>
</dbReference>
<evidence type="ECO:0000313" key="5">
    <source>
        <dbReference type="Proteomes" id="UP001438707"/>
    </source>
</evidence>
<dbReference type="GO" id="GO:0016567">
    <property type="term" value="P:protein ubiquitination"/>
    <property type="evidence" value="ECO:0007669"/>
    <property type="project" value="InterPro"/>
</dbReference>
<dbReference type="Proteomes" id="UP001438707">
    <property type="component" value="Unassembled WGS sequence"/>
</dbReference>
<evidence type="ECO:0000256" key="2">
    <source>
        <dbReference type="ARBA" id="ARBA00012483"/>
    </source>
</evidence>
<dbReference type="PROSITE" id="PS51698">
    <property type="entry name" value="U_BOX"/>
    <property type="match status" value="1"/>
</dbReference>
<gene>
    <name evidence="4" type="ORF">WJX74_005721</name>
</gene>
<dbReference type="Gene3D" id="3.30.40.10">
    <property type="entry name" value="Zinc/RING finger domain, C3HC4 (zinc finger)"/>
    <property type="match status" value="1"/>
</dbReference>
<dbReference type="GO" id="GO:0061630">
    <property type="term" value="F:ubiquitin protein ligase activity"/>
    <property type="evidence" value="ECO:0007669"/>
    <property type="project" value="UniProtKB-EC"/>
</dbReference>
<dbReference type="AlphaFoldDB" id="A0AAW1QUU0"/>
<evidence type="ECO:0000313" key="4">
    <source>
        <dbReference type="EMBL" id="KAK9825065.1"/>
    </source>
</evidence>
<dbReference type="SMART" id="SM00504">
    <property type="entry name" value="Ubox"/>
    <property type="match status" value="1"/>
</dbReference>